<dbReference type="AlphaFoldDB" id="E3NTP0"/>
<dbReference type="PANTHER" id="PTHR34005">
    <property type="entry name" value="PROTEIN CBG15054-RELATED"/>
    <property type="match status" value="1"/>
</dbReference>
<dbReference type="KEGG" id="crq:GCK72_012559"/>
<name>E3NTP0_CAERE</name>
<sequence>MTGTQHWSLDGLHFKDWEYYANDNKKNCFATVPSHIAKNLIIHGKGKKFKVLRGYVFNICNTDKFEENYSPLLLEIDPPIRLDIPCLLEAQPLVEENNRKVVDSSDFDAYGLDGVSMKHHRVKYVGIQSEYTDYRYMKIIPFYQSSNDRGGPLVVNLDGKATVAGLKASSTDIYNGLIYFNFIPMLEKRICEHSGICSVENLAEALKKLPTTEAPPPTKSTEDGGLSQVTPSGSGNSGTPRQPSQMPMMQLNRKDQHIRKKLSRRRVNLVRTERILIYCSTRTSIEGRVW</sequence>
<evidence type="ECO:0000313" key="5">
    <source>
        <dbReference type="Proteomes" id="UP000483820"/>
    </source>
</evidence>
<reference evidence="3 5" key="2">
    <citation type="submission" date="2019-12" db="EMBL/GenBank/DDBJ databases">
        <title>Chromosome-level assembly of the Caenorhabditis remanei genome.</title>
        <authorList>
            <person name="Teterina A.A."/>
            <person name="Willis J.H."/>
            <person name="Phillips P.C."/>
        </authorList>
    </citation>
    <scope>NUCLEOTIDE SEQUENCE [LARGE SCALE GENOMIC DNA]</scope>
    <source>
        <strain evidence="3 5">PX506</strain>
        <tissue evidence="3">Whole organism</tissue>
    </source>
</reference>
<feature type="compositionally biased region" description="Polar residues" evidence="1">
    <location>
        <begin position="227"/>
        <end position="247"/>
    </location>
</feature>
<feature type="region of interest" description="Disordered" evidence="1">
    <location>
        <begin position="210"/>
        <end position="258"/>
    </location>
</feature>
<evidence type="ECO:0000256" key="1">
    <source>
        <dbReference type="SAM" id="MobiDB-lite"/>
    </source>
</evidence>
<evidence type="ECO:0000313" key="2">
    <source>
        <dbReference type="EMBL" id="EFO92661.1"/>
    </source>
</evidence>
<evidence type="ECO:0000313" key="3">
    <source>
        <dbReference type="EMBL" id="KAF1756106.1"/>
    </source>
</evidence>
<dbReference type="EMBL" id="DS270253">
    <property type="protein sequence ID" value="EFO92661.1"/>
    <property type="molecule type" value="Genomic_DNA"/>
</dbReference>
<dbReference type="OrthoDB" id="5877508at2759"/>
<gene>
    <name evidence="2" type="ORF">CRE_12444</name>
    <name evidence="3" type="ORF">GCK72_012559</name>
</gene>
<dbReference type="CTD" id="9805637"/>
<proteinExistence type="predicted"/>
<accession>E3NTP0</accession>
<dbReference type="Proteomes" id="UP000008281">
    <property type="component" value="Unassembled WGS sequence"/>
</dbReference>
<dbReference type="HOGENOM" id="CLU_1148113_0_0_1"/>
<dbReference type="Pfam" id="PF03761">
    <property type="entry name" value="DUF316"/>
    <property type="match status" value="1"/>
</dbReference>
<keyword evidence="4" id="KW-1185">Reference proteome</keyword>
<dbReference type="GeneID" id="9805637"/>
<protein>
    <submittedName>
        <fullName evidence="2">Uncharacterized protein</fullName>
    </submittedName>
</protein>
<dbReference type="Proteomes" id="UP000483820">
    <property type="component" value="Chromosome IV"/>
</dbReference>
<dbReference type="EMBL" id="WUAV01000004">
    <property type="protein sequence ID" value="KAF1756106.1"/>
    <property type="molecule type" value="Genomic_DNA"/>
</dbReference>
<dbReference type="InterPro" id="IPR005514">
    <property type="entry name" value="DUF316"/>
</dbReference>
<reference evidence="2" key="1">
    <citation type="submission" date="2007-07" db="EMBL/GenBank/DDBJ databases">
        <title>PCAP assembly of the Caenorhabditis remanei genome.</title>
        <authorList>
            <consortium name="The Caenorhabditis remanei Sequencing Consortium"/>
            <person name="Wilson R.K."/>
        </authorList>
    </citation>
    <scope>NUCLEOTIDE SEQUENCE [LARGE SCALE GENOMIC DNA]</scope>
    <source>
        <strain evidence="2">PB4641</strain>
    </source>
</reference>
<dbReference type="InParanoid" id="E3NTP0"/>
<organism evidence="4">
    <name type="scientific">Caenorhabditis remanei</name>
    <name type="common">Caenorhabditis vulgaris</name>
    <dbReference type="NCBI Taxonomy" id="31234"/>
    <lineage>
        <taxon>Eukaryota</taxon>
        <taxon>Metazoa</taxon>
        <taxon>Ecdysozoa</taxon>
        <taxon>Nematoda</taxon>
        <taxon>Chromadorea</taxon>
        <taxon>Rhabditida</taxon>
        <taxon>Rhabditina</taxon>
        <taxon>Rhabditomorpha</taxon>
        <taxon>Rhabditoidea</taxon>
        <taxon>Rhabditidae</taxon>
        <taxon>Peloderinae</taxon>
        <taxon>Caenorhabditis</taxon>
    </lineage>
</organism>
<dbReference type="PANTHER" id="PTHR34005:SF2">
    <property type="entry name" value="DUF4817 DOMAIN-CONTAINING PROTEIN-RELATED"/>
    <property type="match status" value="1"/>
</dbReference>
<evidence type="ECO:0000313" key="4">
    <source>
        <dbReference type="Proteomes" id="UP000008281"/>
    </source>
</evidence>
<dbReference type="RefSeq" id="XP_003088231.1">
    <property type="nucleotide sequence ID" value="XM_003088183.1"/>
</dbReference>